<dbReference type="KEGG" id="maes:Ga0123461_2033"/>
<keyword evidence="3" id="KW-0949">S-adenosyl-L-methionine</keyword>
<accession>A0A2K8L2I1</accession>
<dbReference type="NCBIfam" id="TIGR00785">
    <property type="entry name" value="dass"/>
    <property type="match status" value="1"/>
</dbReference>
<keyword evidence="7" id="KW-0408">Iron</keyword>
<feature type="transmembrane region" description="Helical" evidence="10">
    <location>
        <begin position="810"/>
        <end position="829"/>
    </location>
</feature>
<feature type="transmembrane region" description="Helical" evidence="10">
    <location>
        <begin position="850"/>
        <end position="872"/>
    </location>
</feature>
<feature type="transmembrane region" description="Helical" evidence="10">
    <location>
        <begin position="678"/>
        <end position="697"/>
    </location>
</feature>
<dbReference type="InterPro" id="IPR007197">
    <property type="entry name" value="rSAM"/>
</dbReference>
<keyword evidence="13" id="KW-1185">Reference proteome</keyword>
<dbReference type="PANTHER" id="PTHR10283:SF82">
    <property type="entry name" value="SOLUTE CARRIER FAMILY 13 MEMBER 2"/>
    <property type="match status" value="1"/>
</dbReference>
<feature type="transmembrane region" description="Helical" evidence="10">
    <location>
        <begin position="788"/>
        <end position="804"/>
    </location>
</feature>
<dbReference type="PROSITE" id="PS51918">
    <property type="entry name" value="RADICAL_SAM"/>
    <property type="match status" value="1"/>
</dbReference>
<evidence type="ECO:0000313" key="13">
    <source>
        <dbReference type="Proteomes" id="UP000231701"/>
    </source>
</evidence>
<dbReference type="GO" id="GO:1905039">
    <property type="term" value="P:carboxylic acid transmembrane transport"/>
    <property type="evidence" value="ECO:0007669"/>
    <property type="project" value="UniProtKB-ARBA"/>
</dbReference>
<keyword evidence="5" id="KW-0479">Metal-binding</keyword>
<reference evidence="12 13" key="1">
    <citation type="submission" date="2016-12" db="EMBL/GenBank/DDBJ databases">
        <title>Isolation and genomic insights into novel planktonic Zetaproteobacteria from stratified waters of the Chesapeake Bay.</title>
        <authorList>
            <person name="McAllister S.M."/>
            <person name="Kato S."/>
            <person name="Chan C.S."/>
            <person name="Chiu B.K."/>
            <person name="Field E.K."/>
        </authorList>
    </citation>
    <scope>NUCLEOTIDE SEQUENCE [LARGE SCALE GENOMIC DNA]</scope>
    <source>
        <strain evidence="12 13">CP-5</strain>
    </source>
</reference>
<feature type="transmembrane region" description="Helical" evidence="10">
    <location>
        <begin position="629"/>
        <end position="657"/>
    </location>
</feature>
<gene>
    <name evidence="12" type="ORF">Ga0123461_2033</name>
</gene>
<keyword evidence="4 10" id="KW-0812">Transmembrane</keyword>
<dbReference type="CDD" id="cd01335">
    <property type="entry name" value="Radical_SAM"/>
    <property type="match status" value="1"/>
</dbReference>
<evidence type="ECO:0000256" key="7">
    <source>
        <dbReference type="ARBA" id="ARBA00023004"/>
    </source>
</evidence>
<dbReference type="SUPFAM" id="SSF102114">
    <property type="entry name" value="Radical SAM enzymes"/>
    <property type="match status" value="1"/>
</dbReference>
<dbReference type="GO" id="GO:0008514">
    <property type="term" value="F:organic anion transmembrane transporter activity"/>
    <property type="evidence" value="ECO:0007669"/>
    <property type="project" value="UniProtKB-ARBA"/>
</dbReference>
<protein>
    <submittedName>
        <fullName evidence="12">Anion transporter</fullName>
    </submittedName>
</protein>
<feature type="transmembrane region" description="Helical" evidence="10">
    <location>
        <begin position="764"/>
        <end position="781"/>
    </location>
</feature>
<dbReference type="InterPro" id="IPR013785">
    <property type="entry name" value="Aldolase_TIM"/>
</dbReference>
<evidence type="ECO:0000256" key="6">
    <source>
        <dbReference type="ARBA" id="ARBA00022989"/>
    </source>
</evidence>
<evidence type="ECO:0000256" key="4">
    <source>
        <dbReference type="ARBA" id="ARBA00022692"/>
    </source>
</evidence>
<organism evidence="12 13">
    <name type="scientific">Mariprofundus aestuarium</name>
    <dbReference type="NCBI Taxonomy" id="1921086"/>
    <lineage>
        <taxon>Bacteria</taxon>
        <taxon>Pseudomonadati</taxon>
        <taxon>Pseudomonadota</taxon>
        <taxon>Candidatius Mariprofundia</taxon>
        <taxon>Mariprofundales</taxon>
        <taxon>Mariprofundaceae</taxon>
        <taxon>Mariprofundus</taxon>
    </lineage>
</organism>
<evidence type="ECO:0000256" key="10">
    <source>
        <dbReference type="SAM" id="Phobius"/>
    </source>
</evidence>
<dbReference type="Pfam" id="PF00939">
    <property type="entry name" value="Na_sulph_symp"/>
    <property type="match status" value="1"/>
</dbReference>
<evidence type="ECO:0000256" key="1">
    <source>
        <dbReference type="ARBA" id="ARBA00001966"/>
    </source>
</evidence>
<feature type="transmembrane region" description="Helical" evidence="10">
    <location>
        <begin position="586"/>
        <end position="609"/>
    </location>
</feature>
<evidence type="ECO:0000259" key="11">
    <source>
        <dbReference type="PROSITE" id="PS51918"/>
    </source>
</evidence>
<dbReference type="GO" id="GO:0046872">
    <property type="term" value="F:metal ion binding"/>
    <property type="evidence" value="ECO:0007669"/>
    <property type="project" value="UniProtKB-KW"/>
</dbReference>
<dbReference type="Proteomes" id="UP000231701">
    <property type="component" value="Chromosome"/>
</dbReference>
<dbReference type="InterPro" id="IPR058240">
    <property type="entry name" value="rSAM_sf"/>
</dbReference>
<dbReference type="NCBIfam" id="NF045502">
    <property type="entry name" value="variant_rSAM"/>
    <property type="match status" value="1"/>
</dbReference>
<dbReference type="GO" id="GO:0003824">
    <property type="term" value="F:catalytic activity"/>
    <property type="evidence" value="ECO:0007669"/>
    <property type="project" value="InterPro"/>
</dbReference>
<evidence type="ECO:0000256" key="9">
    <source>
        <dbReference type="ARBA" id="ARBA00023136"/>
    </source>
</evidence>
<dbReference type="AlphaFoldDB" id="A0A2K8L2I1"/>
<proteinExistence type="predicted"/>
<dbReference type="InterPro" id="IPR001898">
    <property type="entry name" value="SLC13A/DASS"/>
</dbReference>
<feature type="transmembrane region" description="Helical" evidence="10">
    <location>
        <begin position="416"/>
        <end position="436"/>
    </location>
</feature>
<dbReference type="SMART" id="SM00729">
    <property type="entry name" value="Elp3"/>
    <property type="match status" value="1"/>
</dbReference>
<evidence type="ECO:0000256" key="3">
    <source>
        <dbReference type="ARBA" id="ARBA00022691"/>
    </source>
</evidence>
<feature type="transmembrane region" description="Helical" evidence="10">
    <location>
        <begin position="495"/>
        <end position="520"/>
    </location>
</feature>
<dbReference type="EMBL" id="CP018799">
    <property type="protein sequence ID" value="ATX80439.1"/>
    <property type="molecule type" value="Genomic_DNA"/>
</dbReference>
<evidence type="ECO:0000313" key="12">
    <source>
        <dbReference type="EMBL" id="ATX80439.1"/>
    </source>
</evidence>
<evidence type="ECO:0000256" key="5">
    <source>
        <dbReference type="ARBA" id="ARBA00022723"/>
    </source>
</evidence>
<evidence type="ECO:0000256" key="2">
    <source>
        <dbReference type="ARBA" id="ARBA00004141"/>
    </source>
</evidence>
<feature type="transmembrane region" description="Helical" evidence="10">
    <location>
        <begin position="733"/>
        <end position="758"/>
    </location>
</feature>
<feature type="transmembrane region" description="Helical" evidence="10">
    <location>
        <begin position="456"/>
        <end position="483"/>
    </location>
</feature>
<keyword evidence="8" id="KW-0411">Iron-sulfur</keyword>
<dbReference type="GO" id="GO:0005886">
    <property type="term" value="C:plasma membrane"/>
    <property type="evidence" value="ECO:0007669"/>
    <property type="project" value="TreeGrafter"/>
</dbReference>
<keyword evidence="6 10" id="KW-1133">Transmembrane helix</keyword>
<name>A0A2K8L2I1_MARES</name>
<evidence type="ECO:0000256" key="8">
    <source>
        <dbReference type="ARBA" id="ARBA00023014"/>
    </source>
</evidence>
<comment type="cofactor">
    <cofactor evidence="1">
        <name>[4Fe-4S] cluster</name>
        <dbReference type="ChEBI" id="CHEBI:49883"/>
    </cofactor>
</comment>
<feature type="domain" description="Radical SAM core" evidence="11">
    <location>
        <begin position="112"/>
        <end position="350"/>
    </location>
</feature>
<dbReference type="GO" id="GO:0051536">
    <property type="term" value="F:iron-sulfur cluster binding"/>
    <property type="evidence" value="ECO:0007669"/>
    <property type="project" value="UniProtKB-KW"/>
</dbReference>
<dbReference type="PANTHER" id="PTHR10283">
    <property type="entry name" value="SOLUTE CARRIER FAMILY 13 MEMBER"/>
    <property type="match status" value="1"/>
</dbReference>
<sequence>MGAMNPFENPGRCKLALVNHGVTLPDGLSDASRWVAQANATESVVDIRLPSGHFATVPVAQPYTEQSPIRLTQEDGEGSARLTWQDESLEVQLLPAPRFYRNRTRSGARMGSFSSLHENLLMLNPLMGCGFFAERGKACQYCQYDSMLNESEPPLRDPLELVEVVRAALSEREVDTVYLYNSFAPGDDAGLGRLVPVIALLRRHLGHRQIALETVAPKDTAVIDALYAAGLDVFVCNLELHDADRFAEVCPGKASSGGQKAIWKALDHAREVFRTGAVVSNLIVGLEDIDSSKKGIDALIAHGVVPLLQPFRPLPGTPLEKHELPSLEEMEELFLHLYAALKQKEFPTHRLRHMGRVMTPMESRVLDGGEPALAERWVSSSMGRRLDGWVDGLRRHLRASNDGENGTQLDRRPMHVLLAGEALPFAALVVISLLAISAGTMDAPQGLSQNGWSSLIVFMLCLVLWVTQLLPLAVTSLLGLALLPLLGVLPATDVFALFGNPAVFFILGAFMLAAGAMQSGLSERMALLTIDRFGTSPTRLLLTMLLLPAVMACFMPEHAVAALFLPIAWEIVRSLGLKAGSRYAQSIFFALSWGAITGGVITLLGGARGPLAMALSEELTGRSFSFADWTLAAAPIALSVLAVSAIVLIRVTPMGGLDISSARERISLRRLELGDFDLKAKAMALLLLVTMLAWILAGHASSLAGIALISVVVMFALRLVSWRAVEEHVNWGVVLMYGGAIAIGKALTVTGAGLWLAHLLFPESIAGLALLAMLALITLLFTEGVSNAAAVAIVLPVAVPLAVASNIDPVTAALTVGIVSGFAFMLPMGTPPNAMIFGTGYVRASHMLRYGAVLSLTAFVVFMITVSVWWPLLGRIG</sequence>
<comment type="subcellular location">
    <subcellularLocation>
        <location evidence="2">Membrane</location>
        <topology evidence="2">Multi-pass membrane protein</topology>
    </subcellularLocation>
</comment>
<dbReference type="Gene3D" id="3.20.20.70">
    <property type="entry name" value="Aldolase class I"/>
    <property type="match status" value="1"/>
</dbReference>
<dbReference type="InterPro" id="IPR006638">
    <property type="entry name" value="Elp3/MiaA/NifB-like_rSAM"/>
</dbReference>
<keyword evidence="9 10" id="KW-0472">Membrane</keyword>